<gene>
    <name evidence="3" type="ORF">ACFPFM_00850</name>
</gene>
<accession>A0ABV9XS73</accession>
<dbReference type="Proteomes" id="UP001595833">
    <property type="component" value="Unassembled WGS sequence"/>
</dbReference>
<dbReference type="InterPro" id="IPR023393">
    <property type="entry name" value="START-like_dom_sf"/>
</dbReference>
<feature type="domain" description="Activator of Hsp90 ATPase homologue 1/2-like C-terminal" evidence="2">
    <location>
        <begin position="27"/>
        <end position="131"/>
    </location>
</feature>
<organism evidence="3 4">
    <name type="scientific">Saccharothrix xinjiangensis</name>
    <dbReference type="NCBI Taxonomy" id="204798"/>
    <lineage>
        <taxon>Bacteria</taxon>
        <taxon>Bacillati</taxon>
        <taxon>Actinomycetota</taxon>
        <taxon>Actinomycetes</taxon>
        <taxon>Pseudonocardiales</taxon>
        <taxon>Pseudonocardiaceae</taxon>
        <taxon>Saccharothrix</taxon>
    </lineage>
</organism>
<dbReference type="CDD" id="cd08899">
    <property type="entry name" value="SRPBCC_CalC_Aha1-like_6"/>
    <property type="match status" value="1"/>
</dbReference>
<dbReference type="Gene3D" id="3.30.530.20">
    <property type="match status" value="2"/>
</dbReference>
<name>A0ABV9XS73_9PSEU</name>
<evidence type="ECO:0000313" key="3">
    <source>
        <dbReference type="EMBL" id="MFC5052293.1"/>
    </source>
</evidence>
<sequence length="288" mass="32345">MDVEPRRARLERVGGKPVLRFERVLSHPPAKVWRAISEPGELEHWFPAGVAIDGRRLTFSFPDQVTGGEVLEWDPPRVFAFRWEADVLRFELRPHERGCLLVFTHVVADERGAARTAAGWDTCLAALGARLDGRPAGAPGDALGPIERYAREFGLDAGRFEDGVVRFARDLVWRPLDELWALLTEGEDGVPVRATNPHVPAGPLVERTPPRVLAYDSPTGRVRWEFHSHPEHGNRVELAHEPTDPAFAPLALAAWHAHLELFFAAALGEVRCPWPEERVAELVERYRN</sequence>
<proteinExistence type="inferred from homology"/>
<dbReference type="EMBL" id="JBHSJB010000003">
    <property type="protein sequence ID" value="MFC5052293.1"/>
    <property type="molecule type" value="Genomic_DNA"/>
</dbReference>
<protein>
    <submittedName>
        <fullName evidence="3">SRPBCC family protein</fullName>
    </submittedName>
</protein>
<dbReference type="InterPro" id="IPR013538">
    <property type="entry name" value="ASHA1/2-like_C"/>
</dbReference>
<dbReference type="Pfam" id="PF08327">
    <property type="entry name" value="AHSA1"/>
    <property type="match status" value="1"/>
</dbReference>
<evidence type="ECO:0000256" key="1">
    <source>
        <dbReference type="ARBA" id="ARBA00006817"/>
    </source>
</evidence>
<reference evidence="4" key="1">
    <citation type="journal article" date="2019" name="Int. J. Syst. Evol. Microbiol.">
        <title>The Global Catalogue of Microorganisms (GCM) 10K type strain sequencing project: providing services to taxonomists for standard genome sequencing and annotation.</title>
        <authorList>
            <consortium name="The Broad Institute Genomics Platform"/>
            <consortium name="The Broad Institute Genome Sequencing Center for Infectious Disease"/>
            <person name="Wu L."/>
            <person name="Ma J."/>
        </authorList>
    </citation>
    <scope>NUCLEOTIDE SEQUENCE [LARGE SCALE GENOMIC DNA]</scope>
    <source>
        <strain evidence="4">KCTC 12848</strain>
    </source>
</reference>
<dbReference type="RefSeq" id="WP_344034791.1">
    <property type="nucleotide sequence ID" value="NZ_BAAAKE010000002.1"/>
</dbReference>
<comment type="caution">
    <text evidence="3">The sequence shown here is derived from an EMBL/GenBank/DDBJ whole genome shotgun (WGS) entry which is preliminary data.</text>
</comment>
<evidence type="ECO:0000259" key="2">
    <source>
        <dbReference type="Pfam" id="PF08327"/>
    </source>
</evidence>
<evidence type="ECO:0000313" key="4">
    <source>
        <dbReference type="Proteomes" id="UP001595833"/>
    </source>
</evidence>
<comment type="similarity">
    <text evidence="1">Belongs to the AHA1 family.</text>
</comment>
<keyword evidence="4" id="KW-1185">Reference proteome</keyword>
<dbReference type="SUPFAM" id="SSF55961">
    <property type="entry name" value="Bet v1-like"/>
    <property type="match status" value="2"/>
</dbReference>